<name>A0A819NTF6_9BILA</name>
<evidence type="ECO:0000313" key="2">
    <source>
        <dbReference type="Proteomes" id="UP000663874"/>
    </source>
</evidence>
<protein>
    <submittedName>
        <fullName evidence="1">Uncharacterized protein</fullName>
    </submittedName>
</protein>
<sequence length="74" mass="8447">IPICMLVIGIRYRNQYYCSIELQNNLIKSLRKKIIVNDKIKLKRARYKSVVSTSKTSCIIVPKAKAAFASCVIE</sequence>
<dbReference type="AlphaFoldDB" id="A0A819NTF6"/>
<dbReference type="Proteomes" id="UP000663874">
    <property type="component" value="Unassembled WGS sequence"/>
</dbReference>
<organism evidence="1 2">
    <name type="scientific">Rotaria sordida</name>
    <dbReference type="NCBI Taxonomy" id="392033"/>
    <lineage>
        <taxon>Eukaryota</taxon>
        <taxon>Metazoa</taxon>
        <taxon>Spiralia</taxon>
        <taxon>Gnathifera</taxon>
        <taxon>Rotifera</taxon>
        <taxon>Eurotatoria</taxon>
        <taxon>Bdelloidea</taxon>
        <taxon>Philodinida</taxon>
        <taxon>Philodinidae</taxon>
        <taxon>Rotaria</taxon>
    </lineage>
</organism>
<dbReference type="EMBL" id="CAJOBE010006201">
    <property type="protein sequence ID" value="CAF3999488.1"/>
    <property type="molecule type" value="Genomic_DNA"/>
</dbReference>
<gene>
    <name evidence="1" type="ORF">FNK824_LOCUS25857</name>
</gene>
<evidence type="ECO:0000313" key="1">
    <source>
        <dbReference type="EMBL" id="CAF3999488.1"/>
    </source>
</evidence>
<comment type="caution">
    <text evidence="1">The sequence shown here is derived from an EMBL/GenBank/DDBJ whole genome shotgun (WGS) entry which is preliminary data.</text>
</comment>
<proteinExistence type="predicted"/>
<accession>A0A819NTF6</accession>
<feature type="non-terminal residue" evidence="1">
    <location>
        <position position="1"/>
    </location>
</feature>
<reference evidence="1" key="1">
    <citation type="submission" date="2021-02" db="EMBL/GenBank/DDBJ databases">
        <authorList>
            <person name="Nowell W R."/>
        </authorList>
    </citation>
    <scope>NUCLEOTIDE SEQUENCE</scope>
</reference>